<sequence length="326" mass="34040">MRAVRCNEYGSVTSVVVEELDDLVPGEGQIVVDVAAAALNFPDVLLVANLYQFTAPLPFTPGSEFAGVVSAVGSGVQHLSVGDRVMGAMLVGALAEQIVIPAQAVQIIDDNLDFYVAAASGVAYRTAFYALRSVGKVERDDWVVVLGAAGGVGLAAVELGAVLGARVIAAASTKAKLKLCSSKGATEVINYEKENLKDRIKEITDGGAHVVIDPVGGPYAEASLRALRWGGRFVSVGFASGEIPKIPLNLVLLKGVNVTGFTMEGFSRNQADDELRDRTELDHLLSVGAVSPHVSSVYSLAQAAQALGELADRTALGKVLIDPRLA</sequence>
<dbReference type="SUPFAM" id="SSF50129">
    <property type="entry name" value="GroES-like"/>
    <property type="match status" value="1"/>
</dbReference>
<dbReference type="SUPFAM" id="SSF51735">
    <property type="entry name" value="NAD(P)-binding Rossmann-fold domains"/>
    <property type="match status" value="1"/>
</dbReference>
<gene>
    <name evidence="2" type="ORF">UFOPK3427_01315</name>
    <name evidence="3" type="ORF">UFOPK4112_00603</name>
</gene>
<dbReference type="SMART" id="SM00829">
    <property type="entry name" value="PKS_ER"/>
    <property type="match status" value="1"/>
</dbReference>
<dbReference type="InterPro" id="IPR020843">
    <property type="entry name" value="ER"/>
</dbReference>
<dbReference type="AlphaFoldDB" id="A0A6J7E6N5"/>
<evidence type="ECO:0000313" key="2">
    <source>
        <dbReference type="EMBL" id="CAB4878772.1"/>
    </source>
</evidence>
<protein>
    <submittedName>
        <fullName evidence="2">Unannotated protein</fullName>
    </submittedName>
</protein>
<dbReference type="Gene3D" id="3.90.180.10">
    <property type="entry name" value="Medium-chain alcohol dehydrogenases, catalytic domain"/>
    <property type="match status" value="1"/>
</dbReference>
<dbReference type="Gene3D" id="3.40.50.720">
    <property type="entry name" value="NAD(P)-binding Rossmann-like Domain"/>
    <property type="match status" value="1"/>
</dbReference>
<name>A0A6J7E6N5_9ZZZZ</name>
<dbReference type="GO" id="GO:0016491">
    <property type="term" value="F:oxidoreductase activity"/>
    <property type="evidence" value="ECO:0007669"/>
    <property type="project" value="InterPro"/>
</dbReference>
<reference evidence="2" key="1">
    <citation type="submission" date="2020-05" db="EMBL/GenBank/DDBJ databases">
        <authorList>
            <person name="Chiriac C."/>
            <person name="Salcher M."/>
            <person name="Ghai R."/>
            <person name="Kavagutti S V."/>
        </authorList>
    </citation>
    <scope>NUCLEOTIDE SEQUENCE</scope>
</reference>
<accession>A0A6J7E6N5</accession>
<dbReference type="Pfam" id="PF00107">
    <property type="entry name" value="ADH_zinc_N"/>
    <property type="match status" value="1"/>
</dbReference>
<dbReference type="InterPro" id="IPR013149">
    <property type="entry name" value="ADH-like_C"/>
</dbReference>
<dbReference type="InterPro" id="IPR011032">
    <property type="entry name" value="GroES-like_sf"/>
</dbReference>
<feature type="domain" description="Enoyl reductase (ER)" evidence="1">
    <location>
        <begin position="10"/>
        <end position="321"/>
    </location>
</feature>
<dbReference type="EMBL" id="CAFBPM010000004">
    <property type="protein sequence ID" value="CAB5015939.1"/>
    <property type="molecule type" value="Genomic_DNA"/>
</dbReference>
<dbReference type="PANTHER" id="PTHR43677">
    <property type="entry name" value="SHORT-CHAIN DEHYDROGENASE/REDUCTASE"/>
    <property type="match status" value="1"/>
</dbReference>
<organism evidence="2">
    <name type="scientific">freshwater metagenome</name>
    <dbReference type="NCBI Taxonomy" id="449393"/>
    <lineage>
        <taxon>unclassified sequences</taxon>
        <taxon>metagenomes</taxon>
        <taxon>ecological metagenomes</taxon>
    </lineage>
</organism>
<dbReference type="InterPro" id="IPR051397">
    <property type="entry name" value="Zn-ADH-like_protein"/>
</dbReference>
<dbReference type="InterPro" id="IPR036291">
    <property type="entry name" value="NAD(P)-bd_dom_sf"/>
</dbReference>
<proteinExistence type="predicted"/>
<dbReference type="EMBL" id="CAFBLT010000001">
    <property type="protein sequence ID" value="CAB4878772.1"/>
    <property type="molecule type" value="Genomic_DNA"/>
</dbReference>
<dbReference type="InterPro" id="IPR013154">
    <property type="entry name" value="ADH-like_N"/>
</dbReference>
<dbReference type="PANTHER" id="PTHR43677:SF4">
    <property type="entry name" value="QUINONE OXIDOREDUCTASE-LIKE PROTEIN 2"/>
    <property type="match status" value="1"/>
</dbReference>
<dbReference type="CDD" id="cd08241">
    <property type="entry name" value="QOR1"/>
    <property type="match status" value="1"/>
</dbReference>
<evidence type="ECO:0000313" key="3">
    <source>
        <dbReference type="EMBL" id="CAB5015939.1"/>
    </source>
</evidence>
<evidence type="ECO:0000259" key="1">
    <source>
        <dbReference type="SMART" id="SM00829"/>
    </source>
</evidence>
<dbReference type="Pfam" id="PF08240">
    <property type="entry name" value="ADH_N"/>
    <property type="match status" value="1"/>
</dbReference>